<gene>
    <name evidence="4" type="ORF">ACFOGJ_28975</name>
</gene>
<accession>A0ABV7LAT3</accession>
<keyword evidence="5" id="KW-1185">Reference proteome</keyword>
<evidence type="ECO:0000313" key="5">
    <source>
        <dbReference type="Proteomes" id="UP001595528"/>
    </source>
</evidence>
<dbReference type="InterPro" id="IPR050766">
    <property type="entry name" value="Bact_Lucif_Oxidored"/>
</dbReference>
<evidence type="ECO:0000256" key="2">
    <source>
        <dbReference type="ARBA" id="ARBA00023033"/>
    </source>
</evidence>
<proteinExistence type="predicted"/>
<evidence type="ECO:0000313" key="4">
    <source>
        <dbReference type="EMBL" id="MFC3231317.1"/>
    </source>
</evidence>
<protein>
    <submittedName>
        <fullName evidence="4">LLM class flavin-dependent oxidoreductase</fullName>
        <ecNumber evidence="4">1.-.-.-</ecNumber>
    </submittedName>
</protein>
<comment type="caution">
    <text evidence="4">The sequence shown here is derived from an EMBL/GenBank/DDBJ whole genome shotgun (WGS) entry which is preliminary data.</text>
</comment>
<dbReference type="InterPro" id="IPR011251">
    <property type="entry name" value="Luciferase-like_dom"/>
</dbReference>
<dbReference type="Pfam" id="PF00296">
    <property type="entry name" value="Bac_luciferase"/>
    <property type="match status" value="1"/>
</dbReference>
<dbReference type="RefSeq" id="WP_379906789.1">
    <property type="nucleotide sequence ID" value="NZ_JBHRTR010000054.1"/>
</dbReference>
<dbReference type="SUPFAM" id="SSF51679">
    <property type="entry name" value="Bacterial luciferase-like"/>
    <property type="match status" value="1"/>
</dbReference>
<dbReference type="InterPro" id="IPR036661">
    <property type="entry name" value="Luciferase-like_sf"/>
</dbReference>
<evidence type="ECO:0000256" key="1">
    <source>
        <dbReference type="ARBA" id="ARBA00023002"/>
    </source>
</evidence>
<dbReference type="PANTHER" id="PTHR30137">
    <property type="entry name" value="LUCIFERASE-LIKE MONOOXYGENASE"/>
    <property type="match status" value="1"/>
</dbReference>
<organism evidence="4 5">
    <name type="scientific">Marinibaculum pumilum</name>
    <dbReference type="NCBI Taxonomy" id="1766165"/>
    <lineage>
        <taxon>Bacteria</taxon>
        <taxon>Pseudomonadati</taxon>
        <taxon>Pseudomonadota</taxon>
        <taxon>Alphaproteobacteria</taxon>
        <taxon>Rhodospirillales</taxon>
        <taxon>Rhodospirillaceae</taxon>
        <taxon>Marinibaculum</taxon>
    </lineage>
</organism>
<keyword evidence="1 4" id="KW-0560">Oxidoreductase</keyword>
<dbReference type="PANTHER" id="PTHR30137:SF8">
    <property type="entry name" value="BLR5498 PROTEIN"/>
    <property type="match status" value="1"/>
</dbReference>
<dbReference type="Gene3D" id="3.20.20.30">
    <property type="entry name" value="Luciferase-like domain"/>
    <property type="match status" value="1"/>
</dbReference>
<name>A0ABV7LAT3_9PROT</name>
<evidence type="ECO:0000259" key="3">
    <source>
        <dbReference type="Pfam" id="PF00296"/>
    </source>
</evidence>
<sequence length="333" mass="36692">MSRMKVGVLQFYSWPDRRVPLAEVYGRALERIEVMDRSGYDAVWLAEHHFSGYSVCPSVHMMGTLAAARTSRLRIGTAVSLAAFYHPLRLAEEVALLDQISGGRVNWGAGRGFSRGEFEAFGVPAAESAARFREAVDVVLRAWTEERLSYAGAFFSCDGVEVLPKPLQAPHPPVWMAATSEPAIDWAAGQGFTILMDPHATFDELAAKRRFYGERLAASGHDIAGREIPMARLIALAEDDDKAEAVARRGAAWLTDSYAGPGHNTVELQKRDLGGKDPTDRYVEQVILHGSPDRVVDRILELKETVPLSYLLCAPLSQESFGLLTEKVLPRIL</sequence>
<dbReference type="Proteomes" id="UP001595528">
    <property type="component" value="Unassembled WGS sequence"/>
</dbReference>
<keyword evidence="2" id="KW-0503">Monooxygenase</keyword>
<feature type="domain" description="Luciferase-like" evidence="3">
    <location>
        <begin position="11"/>
        <end position="305"/>
    </location>
</feature>
<dbReference type="EC" id="1.-.-.-" evidence="4"/>
<dbReference type="GO" id="GO:0016491">
    <property type="term" value="F:oxidoreductase activity"/>
    <property type="evidence" value="ECO:0007669"/>
    <property type="project" value="UniProtKB-KW"/>
</dbReference>
<dbReference type="EMBL" id="JBHRTR010000054">
    <property type="protein sequence ID" value="MFC3231317.1"/>
    <property type="molecule type" value="Genomic_DNA"/>
</dbReference>
<reference evidence="5" key="1">
    <citation type="journal article" date="2019" name="Int. J. Syst. Evol. Microbiol.">
        <title>The Global Catalogue of Microorganisms (GCM) 10K type strain sequencing project: providing services to taxonomists for standard genome sequencing and annotation.</title>
        <authorList>
            <consortium name="The Broad Institute Genomics Platform"/>
            <consortium name="The Broad Institute Genome Sequencing Center for Infectious Disease"/>
            <person name="Wu L."/>
            <person name="Ma J."/>
        </authorList>
    </citation>
    <scope>NUCLEOTIDE SEQUENCE [LARGE SCALE GENOMIC DNA]</scope>
    <source>
        <strain evidence="5">KCTC 42964</strain>
    </source>
</reference>